<dbReference type="InterPro" id="IPR027417">
    <property type="entry name" value="P-loop_NTPase"/>
</dbReference>
<dbReference type="Gene3D" id="3.40.50.1820">
    <property type="entry name" value="alpha/beta hydrolase"/>
    <property type="match status" value="1"/>
</dbReference>
<dbReference type="SUPFAM" id="SSF53474">
    <property type="entry name" value="alpha/beta-Hydrolases"/>
    <property type="match status" value="1"/>
</dbReference>
<evidence type="ECO:0000259" key="1">
    <source>
        <dbReference type="Pfam" id="PF01764"/>
    </source>
</evidence>
<dbReference type="Gene3D" id="3.40.50.300">
    <property type="entry name" value="P-loop containing nucleotide triphosphate hydrolases"/>
    <property type="match status" value="1"/>
</dbReference>
<proteinExistence type="predicted"/>
<reference evidence="2 3" key="1">
    <citation type="journal article" date="2024" name="Nat. Commun.">
        <title>Phylogenomics reveals the evolutionary origins of lichenization in chlorophyte algae.</title>
        <authorList>
            <person name="Puginier C."/>
            <person name="Libourel C."/>
            <person name="Otte J."/>
            <person name="Skaloud P."/>
            <person name="Haon M."/>
            <person name="Grisel S."/>
            <person name="Petersen M."/>
            <person name="Berrin J.G."/>
            <person name="Delaux P.M."/>
            <person name="Dal Grande F."/>
            <person name="Keller J."/>
        </authorList>
    </citation>
    <scope>NUCLEOTIDE SEQUENCE [LARGE SCALE GENOMIC DNA]</scope>
    <source>
        <strain evidence="2 3">SAG 2036</strain>
    </source>
</reference>
<gene>
    <name evidence="2" type="ORF">WJX73_010756</name>
</gene>
<comment type="caution">
    <text evidence="2">The sequence shown here is derived from an EMBL/GenBank/DDBJ whole genome shotgun (WGS) entry which is preliminary data.</text>
</comment>
<dbReference type="Pfam" id="PF01764">
    <property type="entry name" value="Lipase_3"/>
    <property type="match status" value="1"/>
</dbReference>
<evidence type="ECO:0000313" key="3">
    <source>
        <dbReference type="Proteomes" id="UP001465755"/>
    </source>
</evidence>
<keyword evidence="3" id="KW-1185">Reference proteome</keyword>
<sequence length="536" mass="58799">MDLSPRSRRQTQPAKDHRIKAQFIKAQVQSNFHLDQQVKAAQSPPALQAPTSPLTGKLISTLQALPGPWKMALLSTYTRDFSSAFPPSLPLTATRLICTKPCRLTPASALAIPWEAQSLAWRRFIAKPSERQQHDPAPPRVQCITFGAPLIGGLKLQKHVKLQGWQCDFLHVVSRHDIVPRILISKSEGLIMACKAAFSHASTPILMYDRDVEDDANKANIWDLGQQVKDFFEPIAMAPRAAAKAVVAACQTHGAYRPVGTYLLCAHGGLVPLEKPEEVLHVLYVTMTLAADPFTTGRTVLMEHKMSHYRALVDVQMPAAGHILAGTAIMEARSPFEYFVAKELQAYAGTAASSASTMIKVQETLAEVRGILDLVHTQHMGRASAEMPRVTPMFAQRLAERMIGREQELHAVCEALRQYSSVVIVGGPGEGKSTLANEAAKRMYEWGSCPAGIFYVDLQGLQRGEDSTLETLLTQQFGAQLQSCQGGLDQSLEVSFSSLLHWLRCLPTSHAVILVIESAEDALCDSNGSQELQRIL</sequence>
<dbReference type="EMBL" id="JALJOQ010000019">
    <property type="protein sequence ID" value="KAK9809540.1"/>
    <property type="molecule type" value="Genomic_DNA"/>
</dbReference>
<dbReference type="InterPro" id="IPR002921">
    <property type="entry name" value="Fungal_lipase-type"/>
</dbReference>
<dbReference type="GO" id="GO:0006629">
    <property type="term" value="P:lipid metabolic process"/>
    <property type="evidence" value="ECO:0007669"/>
    <property type="project" value="InterPro"/>
</dbReference>
<protein>
    <recommendedName>
        <fullName evidence="1">Fungal lipase-type domain-containing protein</fullName>
    </recommendedName>
</protein>
<accession>A0AAW1PM93</accession>
<organism evidence="2 3">
    <name type="scientific">Symbiochloris irregularis</name>
    <dbReference type="NCBI Taxonomy" id="706552"/>
    <lineage>
        <taxon>Eukaryota</taxon>
        <taxon>Viridiplantae</taxon>
        <taxon>Chlorophyta</taxon>
        <taxon>core chlorophytes</taxon>
        <taxon>Trebouxiophyceae</taxon>
        <taxon>Trebouxiales</taxon>
        <taxon>Trebouxiaceae</taxon>
        <taxon>Symbiochloris</taxon>
    </lineage>
</organism>
<feature type="domain" description="Fungal lipase-type" evidence="1">
    <location>
        <begin position="135"/>
        <end position="182"/>
    </location>
</feature>
<dbReference type="InterPro" id="IPR029058">
    <property type="entry name" value="AB_hydrolase_fold"/>
</dbReference>
<dbReference type="AlphaFoldDB" id="A0AAW1PM93"/>
<dbReference type="Proteomes" id="UP001465755">
    <property type="component" value="Unassembled WGS sequence"/>
</dbReference>
<evidence type="ECO:0000313" key="2">
    <source>
        <dbReference type="EMBL" id="KAK9809540.1"/>
    </source>
</evidence>
<name>A0AAW1PM93_9CHLO</name>
<dbReference type="PANTHER" id="PTHR47413">
    <property type="entry name" value="LIPASE-LIKE PAD4"/>
    <property type="match status" value="1"/>
</dbReference>
<dbReference type="SUPFAM" id="SSF52540">
    <property type="entry name" value="P-loop containing nucleoside triphosphate hydrolases"/>
    <property type="match status" value="1"/>
</dbReference>
<dbReference type="PANTHER" id="PTHR47413:SF2">
    <property type="entry name" value="LIPASE-LIKE PAD4"/>
    <property type="match status" value="1"/>
</dbReference>